<dbReference type="InterPro" id="IPR003593">
    <property type="entry name" value="AAA+_ATPase"/>
</dbReference>
<dbReference type="GO" id="GO:0034551">
    <property type="term" value="P:mitochondrial respiratory chain complex III assembly"/>
    <property type="evidence" value="ECO:0007669"/>
    <property type="project" value="EnsemblFungi"/>
</dbReference>
<dbReference type="InterPro" id="IPR014851">
    <property type="entry name" value="BCS1_N"/>
</dbReference>
<dbReference type="OMA" id="WMTLYQR"/>
<dbReference type="FunFam" id="3.40.50.300:FF:000768">
    <property type="entry name" value="Probable mitochondrial chaperone bcs1"/>
    <property type="match status" value="1"/>
</dbReference>
<evidence type="ECO:0000256" key="4">
    <source>
        <dbReference type="ARBA" id="ARBA00022741"/>
    </source>
</evidence>
<comment type="catalytic activity">
    <reaction evidence="11">
        <text>ATP + H2O = ADP + phosphate + H(+)</text>
        <dbReference type="Rhea" id="RHEA:13065"/>
        <dbReference type="ChEBI" id="CHEBI:15377"/>
        <dbReference type="ChEBI" id="CHEBI:15378"/>
        <dbReference type="ChEBI" id="CHEBI:30616"/>
        <dbReference type="ChEBI" id="CHEBI:43474"/>
        <dbReference type="ChEBI" id="CHEBI:456216"/>
    </reaction>
    <physiologicalReaction direction="left-to-right" evidence="11">
        <dbReference type="Rhea" id="RHEA:13066"/>
    </physiologicalReaction>
</comment>
<evidence type="ECO:0000259" key="12">
    <source>
        <dbReference type="SMART" id="SM00382"/>
    </source>
</evidence>
<dbReference type="OrthoDB" id="10251412at2759"/>
<reference evidence="14 15" key="1">
    <citation type="journal article" date="2011" name="Proc. Natl. Acad. Sci. U.S.A.">
        <title>Comparative genomics of xylose-fermenting fungi for enhanced biofuel production.</title>
        <authorList>
            <person name="Wohlbach D.J."/>
            <person name="Kuo A."/>
            <person name="Sato T.K."/>
            <person name="Potts K.M."/>
            <person name="Salamov A.A."/>
            <person name="LaButti K.M."/>
            <person name="Sun H."/>
            <person name="Clum A."/>
            <person name="Pangilinan J.L."/>
            <person name="Lindquist E.A."/>
            <person name="Lucas S."/>
            <person name="Lapidus A."/>
            <person name="Jin M."/>
            <person name="Gunawan C."/>
            <person name="Balan V."/>
            <person name="Dale B.E."/>
            <person name="Jeffries T.W."/>
            <person name="Zinkel R."/>
            <person name="Barry K.W."/>
            <person name="Grigoriev I.V."/>
            <person name="Gasch A.P."/>
        </authorList>
    </citation>
    <scope>NUCLEOTIDE SEQUENCE [LARGE SCALE GENOMIC DNA]</scope>
    <source>
        <strain evidence="15">NRRL Y-27907 / 11-Y1</strain>
    </source>
</reference>
<evidence type="ECO:0000256" key="9">
    <source>
        <dbReference type="ARBA" id="ARBA00023128"/>
    </source>
</evidence>
<name>G3AHB2_SPAPN</name>
<keyword evidence="5" id="KW-0999">Mitochondrion inner membrane</keyword>
<dbReference type="InParanoid" id="G3AHB2"/>
<dbReference type="STRING" id="619300.G3AHB2"/>
<dbReference type="GO" id="GO:0032979">
    <property type="term" value="P:protein insertion into mitochondrial inner membrane from matrix"/>
    <property type="evidence" value="ECO:0007669"/>
    <property type="project" value="EnsemblFungi"/>
</dbReference>
<dbReference type="AlphaFoldDB" id="G3AHB2"/>
<dbReference type="Proteomes" id="UP000000709">
    <property type="component" value="Unassembled WGS sequence"/>
</dbReference>
<dbReference type="GO" id="GO:0008320">
    <property type="term" value="F:protein transmembrane transporter activity"/>
    <property type="evidence" value="ECO:0007669"/>
    <property type="project" value="EnsemblFungi"/>
</dbReference>
<evidence type="ECO:0000256" key="10">
    <source>
        <dbReference type="ARBA" id="ARBA00023136"/>
    </source>
</evidence>
<feature type="domain" description="AAA+ ATPase" evidence="12">
    <location>
        <begin position="246"/>
        <end position="353"/>
    </location>
</feature>
<dbReference type="GO" id="GO:0016887">
    <property type="term" value="F:ATP hydrolysis activity"/>
    <property type="evidence" value="ECO:0007669"/>
    <property type="project" value="EnsemblFungi"/>
</dbReference>
<evidence type="ECO:0000256" key="8">
    <source>
        <dbReference type="ARBA" id="ARBA00022989"/>
    </source>
</evidence>
<dbReference type="eggNOG" id="KOG0743">
    <property type="taxonomic scope" value="Eukaryota"/>
</dbReference>
<dbReference type="GO" id="GO:0051131">
    <property type="term" value="P:chaperone-mediated protein complex assembly"/>
    <property type="evidence" value="ECO:0007669"/>
    <property type="project" value="EnsemblFungi"/>
</dbReference>
<protein>
    <recommendedName>
        <fullName evidence="16">Mitochondrial chaperone BCS1</fullName>
    </recommendedName>
</protein>
<proteinExistence type="inferred from homology"/>
<dbReference type="Pfam" id="PF08740">
    <property type="entry name" value="BCS1_N"/>
    <property type="match status" value="1"/>
</dbReference>
<evidence type="ECO:0000256" key="6">
    <source>
        <dbReference type="ARBA" id="ARBA00022801"/>
    </source>
</evidence>
<dbReference type="Pfam" id="PF00004">
    <property type="entry name" value="AAA"/>
    <property type="match status" value="1"/>
</dbReference>
<keyword evidence="8" id="KW-1133">Transmembrane helix</keyword>
<keyword evidence="9" id="KW-0496">Mitochondrion</keyword>
<dbReference type="InterPro" id="IPR003959">
    <property type="entry name" value="ATPase_AAA_core"/>
</dbReference>
<evidence type="ECO:0000256" key="3">
    <source>
        <dbReference type="ARBA" id="ARBA00022692"/>
    </source>
</evidence>
<accession>G3AHB2</accession>
<dbReference type="PANTHER" id="PTHR23070">
    <property type="entry name" value="BCS1 AAA-TYPE ATPASE"/>
    <property type="match status" value="1"/>
</dbReference>
<keyword evidence="15" id="KW-1185">Reference proteome</keyword>
<comment type="similarity">
    <text evidence="2">Belongs to the AAA ATPase family. BCS1 subfamily.</text>
</comment>
<gene>
    <name evidence="14" type="ORF">SPAPADRAFT_59502</name>
</gene>
<evidence type="ECO:0000313" key="15">
    <source>
        <dbReference type="Proteomes" id="UP000000709"/>
    </source>
</evidence>
<dbReference type="RefSeq" id="XP_007373660.1">
    <property type="nucleotide sequence ID" value="XM_007373598.1"/>
</dbReference>
<dbReference type="GeneID" id="18872946"/>
<keyword evidence="4" id="KW-0547">Nucleotide-binding</keyword>
<dbReference type="SMART" id="SM01024">
    <property type="entry name" value="BCS1_N"/>
    <property type="match status" value="1"/>
</dbReference>
<evidence type="ECO:0000256" key="2">
    <source>
        <dbReference type="ARBA" id="ARBA00007448"/>
    </source>
</evidence>
<feature type="non-terminal residue" evidence="14">
    <location>
        <position position="362"/>
    </location>
</feature>
<evidence type="ECO:0000256" key="11">
    <source>
        <dbReference type="ARBA" id="ARBA00048778"/>
    </source>
</evidence>
<evidence type="ECO:0000256" key="1">
    <source>
        <dbReference type="ARBA" id="ARBA00004434"/>
    </source>
</evidence>
<organism evidence="15">
    <name type="scientific">Spathaspora passalidarum (strain NRRL Y-27907 / 11-Y1)</name>
    <dbReference type="NCBI Taxonomy" id="619300"/>
    <lineage>
        <taxon>Eukaryota</taxon>
        <taxon>Fungi</taxon>
        <taxon>Dikarya</taxon>
        <taxon>Ascomycota</taxon>
        <taxon>Saccharomycotina</taxon>
        <taxon>Pichiomycetes</taxon>
        <taxon>Debaryomycetaceae</taxon>
        <taxon>Spathaspora</taxon>
    </lineage>
</organism>
<keyword evidence="3" id="KW-0812">Transmembrane</keyword>
<dbReference type="InterPro" id="IPR027417">
    <property type="entry name" value="P-loop_NTPase"/>
</dbReference>
<evidence type="ECO:0008006" key="16">
    <source>
        <dbReference type="Google" id="ProtNLM"/>
    </source>
</evidence>
<evidence type="ECO:0000313" key="14">
    <source>
        <dbReference type="EMBL" id="EGW34076.1"/>
    </source>
</evidence>
<dbReference type="GO" id="GO:0005524">
    <property type="term" value="F:ATP binding"/>
    <property type="evidence" value="ECO:0007669"/>
    <property type="project" value="UniProtKB-KW"/>
</dbReference>
<dbReference type="InterPro" id="IPR050747">
    <property type="entry name" value="Mitochondrial_chaperone_BCS1"/>
</dbReference>
<dbReference type="FunCoup" id="G3AHB2">
    <property type="interactions" value="1127"/>
</dbReference>
<sequence length="362" mass="40592">MAQPPQSIDFDKIRNSSDGTFKGLVSSGFNEIVGNNPYFAAGGGLMVLGTVLAVARQGVMKSSGFIYRQLLVDLEIPSKDKSYLWFLEWMSKYKHRSSRHLSVETSYVQHDNGSVSTKFSLVPGPGKHLLRYKGAFMLVNRERSGKLIDMTSGTPFETVTLTTLYRDRKLFGDMLLEAKQLALKAREGKTVIYTSWGPEWRPFGQPKTKRLFESVILDEGIGESILKDVRDFLNSGEWYRKRGIPYRRGYLLFGPPGSGKTSFIQALAGELDYNICILNLSENNLTDDRLNHLMNHIPDRSILLLEDIDAAFNKRDQTDEKGFNNGVTFSGLLNALDGVASAEECITFMTTNHPEKLDPALL</sequence>
<dbReference type="KEGG" id="spaa:SPAPADRAFT_59502"/>
<evidence type="ECO:0000259" key="13">
    <source>
        <dbReference type="SMART" id="SM01024"/>
    </source>
</evidence>
<evidence type="ECO:0000256" key="5">
    <source>
        <dbReference type="ARBA" id="ARBA00022792"/>
    </source>
</evidence>
<dbReference type="EMBL" id="GL996500">
    <property type="protein sequence ID" value="EGW34076.1"/>
    <property type="molecule type" value="Genomic_DNA"/>
</dbReference>
<dbReference type="SUPFAM" id="SSF52540">
    <property type="entry name" value="P-loop containing nucleoside triphosphate hydrolases"/>
    <property type="match status" value="1"/>
</dbReference>
<dbReference type="CDD" id="cd19510">
    <property type="entry name" value="RecA-like_BCS1"/>
    <property type="match status" value="1"/>
</dbReference>
<dbReference type="GO" id="GO:0042626">
    <property type="term" value="F:ATPase-coupled transmembrane transporter activity"/>
    <property type="evidence" value="ECO:0007669"/>
    <property type="project" value="EnsemblFungi"/>
</dbReference>
<dbReference type="SMART" id="SM00382">
    <property type="entry name" value="AAA"/>
    <property type="match status" value="1"/>
</dbReference>
<comment type="subcellular location">
    <subcellularLocation>
        <location evidence="1">Mitochondrion inner membrane</location>
        <topology evidence="1">Single-pass membrane protein</topology>
    </subcellularLocation>
</comment>
<dbReference type="Gene3D" id="3.40.50.300">
    <property type="entry name" value="P-loop containing nucleotide triphosphate hydrolases"/>
    <property type="match status" value="1"/>
</dbReference>
<keyword evidence="10" id="KW-0472">Membrane</keyword>
<keyword evidence="7" id="KW-0067">ATP-binding</keyword>
<evidence type="ECO:0000256" key="7">
    <source>
        <dbReference type="ARBA" id="ARBA00022840"/>
    </source>
</evidence>
<keyword evidence="6" id="KW-0378">Hydrolase</keyword>
<feature type="domain" description="BCS1 N-terminal" evidence="13">
    <location>
        <begin position="46"/>
        <end position="215"/>
    </location>
</feature>
<dbReference type="GO" id="GO:0005743">
    <property type="term" value="C:mitochondrial inner membrane"/>
    <property type="evidence" value="ECO:0007669"/>
    <property type="project" value="UniProtKB-SubCell"/>
</dbReference>
<dbReference type="HOGENOM" id="CLU_010189_6_0_1"/>